<sequence length="104" mass="11319">MFMTDPHLLCLWCLECDHDLKPCSEHWAMNLNALREQSLKLMVVRHSALPSVLPLTCTTPSVSLGGAIPIVIADSDSDPDGHRMTPSLVPAGAFPPVLDPEPSY</sequence>
<evidence type="ECO:0000313" key="3">
    <source>
        <dbReference type="Proteomes" id="UP001066276"/>
    </source>
</evidence>
<comment type="caution">
    <text evidence="2">The sequence shown here is derived from an EMBL/GenBank/DDBJ whole genome shotgun (WGS) entry which is preliminary data.</text>
</comment>
<protein>
    <submittedName>
        <fullName evidence="2">Uncharacterized protein</fullName>
    </submittedName>
</protein>
<accession>A0AAV7R188</accession>
<feature type="region of interest" description="Disordered" evidence="1">
    <location>
        <begin position="75"/>
        <end position="104"/>
    </location>
</feature>
<dbReference type="Proteomes" id="UP001066276">
    <property type="component" value="Chromosome 6"/>
</dbReference>
<keyword evidence="3" id="KW-1185">Reference proteome</keyword>
<evidence type="ECO:0000256" key="1">
    <source>
        <dbReference type="SAM" id="MobiDB-lite"/>
    </source>
</evidence>
<dbReference type="AlphaFoldDB" id="A0AAV7R188"/>
<gene>
    <name evidence="2" type="ORF">NDU88_012182</name>
</gene>
<dbReference type="EMBL" id="JANPWB010000010">
    <property type="protein sequence ID" value="KAJ1145899.1"/>
    <property type="molecule type" value="Genomic_DNA"/>
</dbReference>
<reference evidence="2" key="1">
    <citation type="journal article" date="2022" name="bioRxiv">
        <title>Sequencing and chromosome-scale assembly of the giantPleurodeles waltlgenome.</title>
        <authorList>
            <person name="Brown T."/>
            <person name="Elewa A."/>
            <person name="Iarovenko S."/>
            <person name="Subramanian E."/>
            <person name="Araus A.J."/>
            <person name="Petzold A."/>
            <person name="Susuki M."/>
            <person name="Suzuki K.-i.T."/>
            <person name="Hayashi T."/>
            <person name="Toyoda A."/>
            <person name="Oliveira C."/>
            <person name="Osipova E."/>
            <person name="Leigh N.D."/>
            <person name="Simon A."/>
            <person name="Yun M.H."/>
        </authorList>
    </citation>
    <scope>NUCLEOTIDE SEQUENCE</scope>
    <source>
        <strain evidence="2">20211129_DDA</strain>
        <tissue evidence="2">Liver</tissue>
    </source>
</reference>
<evidence type="ECO:0000313" key="2">
    <source>
        <dbReference type="EMBL" id="KAJ1145899.1"/>
    </source>
</evidence>
<organism evidence="2 3">
    <name type="scientific">Pleurodeles waltl</name>
    <name type="common">Iberian ribbed newt</name>
    <dbReference type="NCBI Taxonomy" id="8319"/>
    <lineage>
        <taxon>Eukaryota</taxon>
        <taxon>Metazoa</taxon>
        <taxon>Chordata</taxon>
        <taxon>Craniata</taxon>
        <taxon>Vertebrata</taxon>
        <taxon>Euteleostomi</taxon>
        <taxon>Amphibia</taxon>
        <taxon>Batrachia</taxon>
        <taxon>Caudata</taxon>
        <taxon>Salamandroidea</taxon>
        <taxon>Salamandridae</taxon>
        <taxon>Pleurodelinae</taxon>
        <taxon>Pleurodeles</taxon>
    </lineage>
</organism>
<name>A0AAV7R188_PLEWA</name>
<proteinExistence type="predicted"/>